<reference evidence="2 3" key="1">
    <citation type="submission" date="2022-01" db="EMBL/GenBank/DDBJ databases">
        <title>A chromosomal length assembly of Cordylochernes scorpioides.</title>
        <authorList>
            <person name="Zeh D."/>
            <person name="Zeh J."/>
        </authorList>
    </citation>
    <scope>NUCLEOTIDE SEQUENCE [LARGE SCALE GENOMIC DNA]</scope>
    <source>
        <strain evidence="2">IN4F17</strain>
        <tissue evidence="2">Whole Body</tissue>
    </source>
</reference>
<dbReference type="PANTHER" id="PTHR33244">
    <property type="entry name" value="INTEGRASE CATALYTIC DOMAIN-CONTAINING PROTEIN-RELATED"/>
    <property type="match status" value="1"/>
</dbReference>
<dbReference type="Proteomes" id="UP001235939">
    <property type="component" value="Chromosome 02"/>
</dbReference>
<feature type="compositionally biased region" description="Basic and acidic residues" evidence="1">
    <location>
        <begin position="98"/>
        <end position="108"/>
    </location>
</feature>
<gene>
    <name evidence="2" type="ORF">LAZ67_2007035</name>
</gene>
<feature type="region of interest" description="Disordered" evidence="1">
    <location>
        <begin position="158"/>
        <end position="241"/>
    </location>
</feature>
<organism evidence="2 3">
    <name type="scientific">Cordylochernes scorpioides</name>
    <dbReference type="NCBI Taxonomy" id="51811"/>
    <lineage>
        <taxon>Eukaryota</taxon>
        <taxon>Metazoa</taxon>
        <taxon>Ecdysozoa</taxon>
        <taxon>Arthropoda</taxon>
        <taxon>Chelicerata</taxon>
        <taxon>Arachnida</taxon>
        <taxon>Pseudoscorpiones</taxon>
        <taxon>Cheliferoidea</taxon>
        <taxon>Chernetidae</taxon>
        <taxon>Cordylochernes</taxon>
    </lineage>
</organism>
<feature type="region of interest" description="Disordered" evidence="1">
    <location>
        <begin position="1"/>
        <end position="26"/>
    </location>
</feature>
<evidence type="ECO:0000313" key="3">
    <source>
        <dbReference type="Proteomes" id="UP001235939"/>
    </source>
</evidence>
<feature type="compositionally biased region" description="Basic and acidic residues" evidence="1">
    <location>
        <begin position="12"/>
        <end position="26"/>
    </location>
</feature>
<proteinExistence type="predicted"/>
<dbReference type="PANTHER" id="PTHR33244:SF3">
    <property type="entry name" value="PEPTIDASE A2 DOMAIN-CONTAINING PROTEIN"/>
    <property type="match status" value="1"/>
</dbReference>
<accession>A0ABY6K5T7</accession>
<sequence length="241" mass="27909">MNSEAMCYNEQNGRKRESGTDSQEPHQEVFGFWTRSGTSTLNFYNTPRDGLPSPAQCLFSRRTRTLLPTSTHQLEPEIQKGHPQSLRNKREKQKTHHDKTAKTTRSFKEGEKIMLKQHHREFFPAKVTQEVAPRSYKVQTPTGEYRRNSSFMRYTNWRVQSNSEGESREYQRSPSQLLPEEPGPSGDKEQAQVPEELNTSPRPFSGQEPRSDHQNAEHKNGTLPITTRSGRIIKPPKRFEE</sequence>
<name>A0ABY6K5T7_9ARAC</name>
<protein>
    <submittedName>
        <fullName evidence="2">K02A2.6-like</fullName>
    </submittedName>
</protein>
<keyword evidence="3" id="KW-1185">Reference proteome</keyword>
<evidence type="ECO:0000256" key="1">
    <source>
        <dbReference type="SAM" id="MobiDB-lite"/>
    </source>
</evidence>
<feature type="compositionally biased region" description="Basic residues" evidence="1">
    <location>
        <begin position="87"/>
        <end position="97"/>
    </location>
</feature>
<evidence type="ECO:0000313" key="2">
    <source>
        <dbReference type="EMBL" id="UYV64206.1"/>
    </source>
</evidence>
<feature type="compositionally biased region" description="Basic and acidic residues" evidence="1">
    <location>
        <begin position="209"/>
        <end position="220"/>
    </location>
</feature>
<dbReference type="EMBL" id="CP092864">
    <property type="protein sequence ID" value="UYV64206.1"/>
    <property type="molecule type" value="Genomic_DNA"/>
</dbReference>
<feature type="region of interest" description="Disordered" evidence="1">
    <location>
        <begin position="68"/>
        <end position="108"/>
    </location>
</feature>